<dbReference type="InterPro" id="IPR029058">
    <property type="entry name" value="AB_hydrolase_fold"/>
</dbReference>
<accession>A0ABW2RAQ8</accession>
<keyword evidence="1" id="KW-0808">Transferase</keyword>
<dbReference type="SUPFAM" id="SSF53474">
    <property type="entry name" value="alpha/beta-Hydrolases"/>
    <property type="match status" value="1"/>
</dbReference>
<feature type="domain" description="Poly-beta-hydroxybutyrate polymerase N-terminal" evidence="4">
    <location>
        <begin position="26"/>
        <end position="65"/>
    </location>
</feature>
<evidence type="ECO:0000313" key="5">
    <source>
        <dbReference type="EMBL" id="MFC7435167.1"/>
    </source>
</evidence>
<evidence type="ECO:0000259" key="4">
    <source>
        <dbReference type="Pfam" id="PF12551"/>
    </source>
</evidence>
<keyword evidence="2" id="KW-0012">Acyltransferase</keyword>
<protein>
    <submittedName>
        <fullName evidence="5">PHA/PHB synthase family protein</fullName>
    </submittedName>
</protein>
<evidence type="ECO:0000259" key="3">
    <source>
        <dbReference type="Pfam" id="PF07167"/>
    </source>
</evidence>
<organism evidence="5 6">
    <name type="scientific">Hydrogenophaga bisanensis</name>
    <dbReference type="NCBI Taxonomy" id="439611"/>
    <lineage>
        <taxon>Bacteria</taxon>
        <taxon>Pseudomonadati</taxon>
        <taxon>Pseudomonadota</taxon>
        <taxon>Betaproteobacteria</taxon>
        <taxon>Burkholderiales</taxon>
        <taxon>Comamonadaceae</taxon>
        <taxon>Hydrogenophaga</taxon>
    </lineage>
</organism>
<gene>
    <name evidence="5" type="ORF">ACFQNJ_11690</name>
</gene>
<dbReference type="InterPro" id="IPR010941">
    <property type="entry name" value="PhaC_N"/>
</dbReference>
<dbReference type="Proteomes" id="UP001596495">
    <property type="component" value="Unassembled WGS sequence"/>
</dbReference>
<sequence length="598" mass="66491">MSRFPSKSGAGTCAVAPPANEARARAEALDSLLHAKAAELWGGLSPISLALAATDWALHLATQPAQMSRLASEALGMATHAALAAATQSHLPRDASDRPDDQRFQADVWQAWPYSWIVRNYLDAERWWRDATELRGMTAHHRDVVAMFARQWLDMLSPANAGLANPEVMARTLERRGDNLLEGWSHAFDDWRRRQGLAQMFDHGQRFEPGVDVAVSPGRVVHRNHLVELIQYSPTTPTVHAEPVFIVPSWIMKYYILDLSPHNSMVRWLVSQGHTVFMLSWRNPDENDALLDMDDYLQLGVFDALAAIGQRVPGESVHAVGYCLGGTLLAIAAAALARPGQVAAAEMLPPLASVSLLAAETDFSEPGEMGVLIDESQISLLEDMMAERGYLTGRQMAASFQFLHSRELIWSATLRELWMGEPLRPNDLMAWNADTTRMPAAMHSEYLRRLYLHNDLAESRYCVEGRPVSLNDVHQPMYVVGTEKDHVAPWRSVYKLHRLTHAEITFVLTSGGHNAGIVSEPGHAGRRWREAVRAPGDPWLSPGEWEAQARTHEGSWWTSWGAWLKARGSGREVPAARRAVGKGLCAAPGTYVHQRYDD</sequence>
<evidence type="ECO:0000256" key="2">
    <source>
        <dbReference type="ARBA" id="ARBA00023315"/>
    </source>
</evidence>
<comment type="caution">
    <text evidence="5">The sequence shown here is derived from an EMBL/GenBank/DDBJ whole genome shotgun (WGS) entry which is preliminary data.</text>
</comment>
<dbReference type="Gene3D" id="3.40.50.1820">
    <property type="entry name" value="alpha/beta hydrolase"/>
    <property type="match status" value="1"/>
</dbReference>
<reference evidence="6" key="1">
    <citation type="journal article" date="2019" name="Int. J. Syst. Evol. Microbiol.">
        <title>The Global Catalogue of Microorganisms (GCM) 10K type strain sequencing project: providing services to taxonomists for standard genome sequencing and annotation.</title>
        <authorList>
            <consortium name="The Broad Institute Genomics Platform"/>
            <consortium name="The Broad Institute Genome Sequencing Center for Infectious Disease"/>
            <person name="Wu L."/>
            <person name="Ma J."/>
        </authorList>
    </citation>
    <scope>NUCLEOTIDE SEQUENCE [LARGE SCALE GENOMIC DNA]</scope>
    <source>
        <strain evidence="6">CCUG 54518</strain>
    </source>
</reference>
<dbReference type="PANTHER" id="PTHR36837:SF5">
    <property type="entry name" value="POLY-3-HYDROXYBUTYRATE SYNTHASE"/>
    <property type="match status" value="1"/>
</dbReference>
<proteinExistence type="predicted"/>
<evidence type="ECO:0000256" key="1">
    <source>
        <dbReference type="ARBA" id="ARBA00022679"/>
    </source>
</evidence>
<dbReference type="Pfam" id="PF12551">
    <property type="entry name" value="PHBC_N"/>
    <property type="match status" value="1"/>
</dbReference>
<keyword evidence="6" id="KW-1185">Reference proteome</keyword>
<dbReference type="InterPro" id="IPR051321">
    <property type="entry name" value="PHA/PHB_synthase"/>
</dbReference>
<name>A0ABW2RAQ8_9BURK</name>
<dbReference type="InterPro" id="IPR022211">
    <property type="entry name" value="PHBC_N"/>
</dbReference>
<feature type="domain" description="Poly-beta-hydroxybutyrate polymerase N-terminal" evidence="3">
    <location>
        <begin position="100"/>
        <end position="269"/>
    </location>
</feature>
<dbReference type="EMBL" id="JBHTBX010000007">
    <property type="protein sequence ID" value="MFC7435167.1"/>
    <property type="molecule type" value="Genomic_DNA"/>
</dbReference>
<dbReference type="Pfam" id="PF07167">
    <property type="entry name" value="PhaC_N"/>
    <property type="match status" value="1"/>
</dbReference>
<evidence type="ECO:0000313" key="6">
    <source>
        <dbReference type="Proteomes" id="UP001596495"/>
    </source>
</evidence>
<dbReference type="PANTHER" id="PTHR36837">
    <property type="entry name" value="POLY(3-HYDROXYALKANOATE) POLYMERASE SUBUNIT PHAC"/>
    <property type="match status" value="1"/>
</dbReference>
<dbReference type="RefSeq" id="WP_382257426.1">
    <property type="nucleotide sequence ID" value="NZ_JBHTBX010000007.1"/>
</dbReference>